<dbReference type="PANTHER" id="PTHR34352:SF1">
    <property type="entry name" value="PROTEIN YHFA"/>
    <property type="match status" value="1"/>
</dbReference>
<protein>
    <submittedName>
        <fullName evidence="1">Disulfide bond formation regulator</fullName>
    </submittedName>
</protein>
<dbReference type="AlphaFoldDB" id="A0A137RGH3"/>
<keyword evidence="2" id="KW-1185">Reference proteome</keyword>
<dbReference type="Proteomes" id="UP000070138">
    <property type="component" value="Unassembled WGS sequence"/>
</dbReference>
<evidence type="ECO:0000313" key="1">
    <source>
        <dbReference type="EMBL" id="KXN98561.1"/>
    </source>
</evidence>
<dbReference type="InterPro" id="IPR036102">
    <property type="entry name" value="OsmC/Ohrsf"/>
</dbReference>
<gene>
    <name evidence="1" type="ORF">LS48_10775</name>
</gene>
<reference evidence="1 2" key="2">
    <citation type="journal article" date="2016" name="Int. J. Syst. Evol. Microbiol.">
        <title>Vitellibacter aquimaris sp. nov., a marine bacterium isolated from seawater.</title>
        <authorList>
            <person name="Thevarajoo S."/>
            <person name="Selvaratnam C."/>
            <person name="Goh K.M."/>
            <person name="Hong K.W."/>
            <person name="Chan X.Y."/>
            <person name="Chan K.G."/>
            <person name="Chong C.S."/>
        </authorList>
    </citation>
    <scope>NUCLEOTIDE SEQUENCE [LARGE SCALE GENOMIC DNA]</scope>
    <source>
        <strain evidence="1 2">D-24</strain>
    </source>
</reference>
<sequence>MKVTLNRINDNYLFEAKGASGVPVLIDNKTDEPSKGASPMELLLMGVGGCSAIDVVSILKKQRQEITSYKMEVEGQRKEVREAKPFEAIHVTLHLEGKIDEAKAVRAAKLSFEKYCSVSITMEASVKITYSIELNGKSLDVIGV</sequence>
<comment type="caution">
    <text evidence="1">The sequence shown here is derived from an EMBL/GenBank/DDBJ whole genome shotgun (WGS) entry which is preliminary data.</text>
</comment>
<accession>A0A137RGH3</accession>
<dbReference type="RefSeq" id="WP_045079182.1">
    <property type="nucleotide sequence ID" value="NZ_JRWG01000006.1"/>
</dbReference>
<dbReference type="SUPFAM" id="SSF82784">
    <property type="entry name" value="OsmC-like"/>
    <property type="match status" value="1"/>
</dbReference>
<dbReference type="PATRIC" id="fig|1548749.3.peg.2264"/>
<dbReference type="PANTHER" id="PTHR34352">
    <property type="entry name" value="PROTEIN YHFA"/>
    <property type="match status" value="1"/>
</dbReference>
<dbReference type="InterPro" id="IPR015946">
    <property type="entry name" value="KH_dom-like_a/b"/>
</dbReference>
<dbReference type="Pfam" id="PF02566">
    <property type="entry name" value="OsmC"/>
    <property type="match status" value="1"/>
</dbReference>
<dbReference type="STRING" id="1548749.LS48_10775"/>
<reference evidence="2" key="1">
    <citation type="submission" date="2014-10" db="EMBL/GenBank/DDBJ databases">
        <title>Genome sequencing of Vitellibacter sp. D-24.</title>
        <authorList>
            <person name="Thevarajoo S."/>
            <person name="Selvaratnam C."/>
            <person name="Goh K.M."/>
            <person name="Chong C.S."/>
        </authorList>
    </citation>
    <scope>NUCLEOTIDE SEQUENCE [LARGE SCALE GENOMIC DNA]</scope>
    <source>
        <strain evidence="2">D-24</strain>
    </source>
</reference>
<dbReference type="InterPro" id="IPR003718">
    <property type="entry name" value="OsmC/Ohr_fam"/>
</dbReference>
<organism evidence="1 2">
    <name type="scientific">Aequorivita aquimaris</name>
    <dbReference type="NCBI Taxonomy" id="1548749"/>
    <lineage>
        <taxon>Bacteria</taxon>
        <taxon>Pseudomonadati</taxon>
        <taxon>Bacteroidota</taxon>
        <taxon>Flavobacteriia</taxon>
        <taxon>Flavobacteriales</taxon>
        <taxon>Flavobacteriaceae</taxon>
        <taxon>Aequorivita</taxon>
    </lineage>
</organism>
<dbReference type="EMBL" id="JRWG01000006">
    <property type="protein sequence ID" value="KXN98561.1"/>
    <property type="molecule type" value="Genomic_DNA"/>
</dbReference>
<dbReference type="OrthoDB" id="9804010at2"/>
<proteinExistence type="predicted"/>
<name>A0A137RGH3_9FLAO</name>
<dbReference type="Gene3D" id="3.30.300.20">
    <property type="match status" value="1"/>
</dbReference>
<evidence type="ECO:0000313" key="2">
    <source>
        <dbReference type="Proteomes" id="UP000070138"/>
    </source>
</evidence>